<accession>A0A5C6FE67</accession>
<dbReference type="SUPFAM" id="SSF54523">
    <property type="entry name" value="Pili subunits"/>
    <property type="match status" value="1"/>
</dbReference>
<comment type="caution">
    <text evidence="2">The sequence shown here is derived from an EMBL/GenBank/DDBJ whole genome shotgun (WGS) entry which is preliminary data.</text>
</comment>
<dbReference type="PROSITE" id="PS00409">
    <property type="entry name" value="PROKAR_NTER_METHYL"/>
    <property type="match status" value="1"/>
</dbReference>
<dbReference type="InterPro" id="IPR011453">
    <property type="entry name" value="DUF1559"/>
</dbReference>
<dbReference type="OrthoDB" id="241541at2"/>
<dbReference type="AlphaFoldDB" id="A0A5C6FE67"/>
<reference evidence="2 3" key="1">
    <citation type="submission" date="2019-02" db="EMBL/GenBank/DDBJ databases">
        <title>Deep-cultivation of Planctomycetes and their phenomic and genomic characterization uncovers novel biology.</title>
        <authorList>
            <person name="Wiegand S."/>
            <person name="Jogler M."/>
            <person name="Boedeker C."/>
            <person name="Pinto D."/>
            <person name="Vollmers J."/>
            <person name="Rivas-Marin E."/>
            <person name="Kohn T."/>
            <person name="Peeters S.H."/>
            <person name="Heuer A."/>
            <person name="Rast P."/>
            <person name="Oberbeckmann S."/>
            <person name="Bunk B."/>
            <person name="Jeske O."/>
            <person name="Meyerdierks A."/>
            <person name="Storesund J.E."/>
            <person name="Kallscheuer N."/>
            <person name="Luecker S."/>
            <person name="Lage O.M."/>
            <person name="Pohl T."/>
            <person name="Merkel B.J."/>
            <person name="Hornburger P."/>
            <person name="Mueller R.-W."/>
            <person name="Bruemmer F."/>
            <person name="Labrenz M."/>
            <person name="Spormann A.M."/>
            <person name="Op Den Camp H."/>
            <person name="Overmann J."/>
            <person name="Amann R."/>
            <person name="Jetten M.S.M."/>
            <person name="Mascher T."/>
            <person name="Medema M.H."/>
            <person name="Devos D.P."/>
            <person name="Kaster A.-K."/>
            <person name="Ovreas L."/>
            <person name="Rohde M."/>
            <person name="Galperin M.Y."/>
            <person name="Jogler C."/>
        </authorList>
    </citation>
    <scope>NUCLEOTIDE SEQUENCE [LARGE SCALE GENOMIC DNA]</scope>
    <source>
        <strain evidence="2 3">Poly59</strain>
    </source>
</reference>
<dbReference type="NCBIfam" id="TIGR04294">
    <property type="entry name" value="pre_pil_HX9DG"/>
    <property type="match status" value="1"/>
</dbReference>
<dbReference type="Pfam" id="PF07963">
    <property type="entry name" value="N_methyl"/>
    <property type="match status" value="1"/>
</dbReference>
<gene>
    <name evidence="2" type="ORF">Poly59_07700</name>
</gene>
<name>A0A5C6FE67_9BACT</name>
<evidence type="ECO:0000313" key="2">
    <source>
        <dbReference type="EMBL" id="TWU57861.1"/>
    </source>
</evidence>
<proteinExistence type="predicted"/>
<protein>
    <recommendedName>
        <fullName evidence="1">DUF1559 domain-containing protein</fullName>
    </recommendedName>
</protein>
<dbReference type="PANTHER" id="PTHR30093:SF2">
    <property type="entry name" value="TYPE II SECRETION SYSTEM PROTEIN H"/>
    <property type="match status" value="1"/>
</dbReference>
<keyword evidence="3" id="KW-1185">Reference proteome</keyword>
<dbReference type="Gene3D" id="3.30.700.10">
    <property type="entry name" value="Glycoprotein, Type 4 Pilin"/>
    <property type="match status" value="1"/>
</dbReference>
<feature type="domain" description="DUF1559" evidence="1">
    <location>
        <begin position="35"/>
        <end position="358"/>
    </location>
</feature>
<dbReference type="Proteomes" id="UP000317977">
    <property type="component" value="Unassembled WGS sequence"/>
</dbReference>
<dbReference type="NCBIfam" id="TIGR02532">
    <property type="entry name" value="IV_pilin_GFxxxE"/>
    <property type="match status" value="1"/>
</dbReference>
<evidence type="ECO:0000313" key="3">
    <source>
        <dbReference type="Proteomes" id="UP000317977"/>
    </source>
</evidence>
<dbReference type="PANTHER" id="PTHR30093">
    <property type="entry name" value="GENERAL SECRETION PATHWAY PROTEIN G"/>
    <property type="match status" value="1"/>
</dbReference>
<evidence type="ECO:0000259" key="1">
    <source>
        <dbReference type="Pfam" id="PF07596"/>
    </source>
</evidence>
<dbReference type="EMBL" id="SJPX01000001">
    <property type="protein sequence ID" value="TWU57861.1"/>
    <property type="molecule type" value="Genomic_DNA"/>
</dbReference>
<dbReference type="Pfam" id="PF07596">
    <property type="entry name" value="SBP_bac_10"/>
    <property type="match status" value="1"/>
</dbReference>
<dbReference type="RefSeq" id="WP_146532682.1">
    <property type="nucleotide sequence ID" value="NZ_SJPX01000001.1"/>
</dbReference>
<sequence>MRTALKRRGGFTLVELLVVIAIIGVLVGLLLPAVQAAREAARRMSCSNNFKQIGLGLHNYHSAYKQLPKQFGGTYASPGGNDNTSNRGRLSFLVGTLPFLEQQGLWEQISNPRPLLDAGGGIVLTYPAMGPVPFRNNYAPWITQVPGFRCPSDPSVPSADLPAYTNYAASHGDCFWEQTEIGIEENGNTVTDATWGEGNAKKYARGAFKARHTTRFRDFLDGLSGSLMCGEIIADTGEMELSGAAIRAEGAMQGTSPGAWATQAGEGGIMVDPLRPRFYTGRDVQLSPGNDDRGRGRQWANGREMFTRFHSIRPPNSYNVMRWWDNNGMWCASSRHQGGAHVLMGDGAVKFITDSIDTGDQTALPLLDQGRGLGKESPYGVWGAAGTIASKETLSLED</sequence>
<dbReference type="InterPro" id="IPR045584">
    <property type="entry name" value="Pilin-like"/>
</dbReference>
<organism evidence="2 3">
    <name type="scientific">Rubripirellula reticaptiva</name>
    <dbReference type="NCBI Taxonomy" id="2528013"/>
    <lineage>
        <taxon>Bacteria</taxon>
        <taxon>Pseudomonadati</taxon>
        <taxon>Planctomycetota</taxon>
        <taxon>Planctomycetia</taxon>
        <taxon>Pirellulales</taxon>
        <taxon>Pirellulaceae</taxon>
        <taxon>Rubripirellula</taxon>
    </lineage>
</organism>
<dbReference type="InterPro" id="IPR012902">
    <property type="entry name" value="N_methyl_site"/>
</dbReference>
<dbReference type="InterPro" id="IPR027558">
    <property type="entry name" value="Pre_pil_HX9DG_C"/>
</dbReference>